<protein>
    <submittedName>
        <fullName evidence="2">Uncharacterized protein</fullName>
    </submittedName>
</protein>
<keyword evidence="3" id="KW-1185">Reference proteome</keyword>
<proteinExistence type="predicted"/>
<dbReference type="EMBL" id="CM000126">
    <property type="protein sequence ID" value="EAY74401.1"/>
    <property type="molecule type" value="Genomic_DNA"/>
</dbReference>
<feature type="compositionally biased region" description="Basic and acidic residues" evidence="1">
    <location>
        <begin position="89"/>
        <end position="115"/>
    </location>
</feature>
<gene>
    <name evidence="2" type="ORF">OsI_02289</name>
</gene>
<feature type="compositionally biased region" description="Gly residues" evidence="1">
    <location>
        <begin position="132"/>
        <end position="145"/>
    </location>
</feature>
<dbReference type="OMA" id="EMNSRMD"/>
<name>A2WR05_ORYSI</name>
<feature type="compositionally biased region" description="Acidic residues" evidence="1">
    <location>
        <begin position="155"/>
        <end position="165"/>
    </location>
</feature>
<dbReference type="AlphaFoldDB" id="A2WR05"/>
<reference evidence="2 3" key="1">
    <citation type="journal article" date="2005" name="PLoS Biol.">
        <title>The genomes of Oryza sativa: a history of duplications.</title>
        <authorList>
            <person name="Yu J."/>
            <person name="Wang J."/>
            <person name="Lin W."/>
            <person name="Li S."/>
            <person name="Li H."/>
            <person name="Zhou J."/>
            <person name="Ni P."/>
            <person name="Dong W."/>
            <person name="Hu S."/>
            <person name="Zeng C."/>
            <person name="Zhang J."/>
            <person name="Zhang Y."/>
            <person name="Li R."/>
            <person name="Xu Z."/>
            <person name="Li S."/>
            <person name="Li X."/>
            <person name="Zheng H."/>
            <person name="Cong L."/>
            <person name="Lin L."/>
            <person name="Yin J."/>
            <person name="Geng J."/>
            <person name="Li G."/>
            <person name="Shi J."/>
            <person name="Liu J."/>
            <person name="Lv H."/>
            <person name="Li J."/>
            <person name="Wang J."/>
            <person name="Deng Y."/>
            <person name="Ran L."/>
            <person name="Shi X."/>
            <person name="Wang X."/>
            <person name="Wu Q."/>
            <person name="Li C."/>
            <person name="Ren X."/>
            <person name="Wang J."/>
            <person name="Wang X."/>
            <person name="Li D."/>
            <person name="Liu D."/>
            <person name="Zhang X."/>
            <person name="Ji Z."/>
            <person name="Zhao W."/>
            <person name="Sun Y."/>
            <person name="Zhang Z."/>
            <person name="Bao J."/>
            <person name="Han Y."/>
            <person name="Dong L."/>
            <person name="Ji J."/>
            <person name="Chen P."/>
            <person name="Wu S."/>
            <person name="Liu J."/>
            <person name="Xiao Y."/>
            <person name="Bu D."/>
            <person name="Tan J."/>
            <person name="Yang L."/>
            <person name="Ye C."/>
            <person name="Zhang J."/>
            <person name="Xu J."/>
            <person name="Zhou Y."/>
            <person name="Yu Y."/>
            <person name="Zhang B."/>
            <person name="Zhuang S."/>
            <person name="Wei H."/>
            <person name="Liu B."/>
            <person name="Lei M."/>
            <person name="Yu H."/>
            <person name="Li Y."/>
            <person name="Xu H."/>
            <person name="Wei S."/>
            <person name="He X."/>
            <person name="Fang L."/>
            <person name="Zhang Z."/>
            <person name="Zhang Y."/>
            <person name="Huang X."/>
            <person name="Su Z."/>
            <person name="Tong W."/>
            <person name="Li J."/>
            <person name="Tong Z."/>
            <person name="Li S."/>
            <person name="Ye J."/>
            <person name="Wang L."/>
            <person name="Fang L."/>
            <person name="Lei T."/>
            <person name="Chen C."/>
            <person name="Chen H."/>
            <person name="Xu Z."/>
            <person name="Li H."/>
            <person name="Huang H."/>
            <person name="Zhang F."/>
            <person name="Xu H."/>
            <person name="Li N."/>
            <person name="Zhao C."/>
            <person name="Li S."/>
            <person name="Dong L."/>
            <person name="Huang Y."/>
            <person name="Li L."/>
            <person name="Xi Y."/>
            <person name="Qi Q."/>
            <person name="Li W."/>
            <person name="Zhang B."/>
            <person name="Hu W."/>
            <person name="Zhang Y."/>
            <person name="Tian X."/>
            <person name="Jiao Y."/>
            <person name="Liang X."/>
            <person name="Jin J."/>
            <person name="Gao L."/>
            <person name="Zheng W."/>
            <person name="Hao B."/>
            <person name="Liu S."/>
            <person name="Wang W."/>
            <person name="Yuan L."/>
            <person name="Cao M."/>
            <person name="McDermott J."/>
            <person name="Samudrala R."/>
            <person name="Wang J."/>
            <person name="Wong G.K."/>
            <person name="Yang H."/>
        </authorList>
    </citation>
    <scope>NUCLEOTIDE SEQUENCE [LARGE SCALE GENOMIC DNA]</scope>
    <source>
        <strain evidence="3">cv. 93-11</strain>
    </source>
</reference>
<evidence type="ECO:0000256" key="1">
    <source>
        <dbReference type="SAM" id="MobiDB-lite"/>
    </source>
</evidence>
<evidence type="ECO:0000313" key="2">
    <source>
        <dbReference type="EMBL" id="EAY74401.1"/>
    </source>
</evidence>
<dbReference type="Gramene" id="BGIOSGA001484-TA">
    <property type="protein sequence ID" value="BGIOSGA001484-PA"/>
    <property type="gene ID" value="BGIOSGA001484"/>
</dbReference>
<accession>A2WR05</accession>
<organism evidence="2 3">
    <name type="scientific">Oryza sativa subsp. indica</name>
    <name type="common">Rice</name>
    <dbReference type="NCBI Taxonomy" id="39946"/>
    <lineage>
        <taxon>Eukaryota</taxon>
        <taxon>Viridiplantae</taxon>
        <taxon>Streptophyta</taxon>
        <taxon>Embryophyta</taxon>
        <taxon>Tracheophyta</taxon>
        <taxon>Spermatophyta</taxon>
        <taxon>Magnoliopsida</taxon>
        <taxon>Liliopsida</taxon>
        <taxon>Poales</taxon>
        <taxon>Poaceae</taxon>
        <taxon>BOP clade</taxon>
        <taxon>Oryzoideae</taxon>
        <taxon>Oryzeae</taxon>
        <taxon>Oryzinae</taxon>
        <taxon>Oryza</taxon>
        <taxon>Oryza sativa</taxon>
    </lineage>
</organism>
<dbReference type="Proteomes" id="UP000007015">
    <property type="component" value="Chromosome 1"/>
</dbReference>
<feature type="region of interest" description="Disordered" evidence="1">
    <location>
        <begin position="89"/>
        <end position="177"/>
    </location>
</feature>
<sequence length="177" mass="19942">MARIGEAKDVEDDGNSNEPITRLQYKALRDVLRREMNSRMDTLEGITDELSQKFEKTIQDFEVQVNNNMEQLWQNIVQDLEHLLRPHVEDDSVHGSLHDETDGEATAREQREAQQRHNIAAAHAMRPHGRGRGNGGNGRGRGSAGRGHAIGAHEDDVDADFVLDQDDGHQRRRAHNG</sequence>
<evidence type="ECO:0000313" key="3">
    <source>
        <dbReference type="Proteomes" id="UP000007015"/>
    </source>
</evidence>
<dbReference type="HOGENOM" id="CLU_151543_0_0_1"/>